<dbReference type="AlphaFoldDB" id="A0A4R1N4D7"/>
<protein>
    <submittedName>
        <fullName evidence="3">Uncharacterized protein DUF1992</fullName>
    </submittedName>
</protein>
<proteinExistence type="predicted"/>
<dbReference type="RefSeq" id="WP_132861389.1">
    <property type="nucleotide sequence ID" value="NZ_SMGR01000003.1"/>
</dbReference>
<dbReference type="Pfam" id="PF09350">
    <property type="entry name" value="DJC28_CD"/>
    <property type="match status" value="1"/>
</dbReference>
<reference evidence="3 4" key="1">
    <citation type="submission" date="2019-03" db="EMBL/GenBank/DDBJ databases">
        <title>Genomic Encyclopedia of Archaeal and Bacterial Type Strains, Phase II (KMG-II): from individual species to whole genera.</title>
        <authorList>
            <person name="Goeker M."/>
        </authorList>
    </citation>
    <scope>NUCLEOTIDE SEQUENCE [LARGE SCALE GENOMIC DNA]</scope>
    <source>
        <strain evidence="3 4">DSM 26433</strain>
    </source>
</reference>
<accession>A0A4R1N4D7</accession>
<evidence type="ECO:0000313" key="4">
    <source>
        <dbReference type="Proteomes" id="UP000295673"/>
    </source>
</evidence>
<gene>
    <name evidence="3" type="ORF">BXY66_3270</name>
</gene>
<dbReference type="OrthoDB" id="9798476at2"/>
<keyword evidence="1" id="KW-0175">Coiled coil</keyword>
<organism evidence="3 4">
    <name type="scientific">Shimia isoporae</name>
    <dbReference type="NCBI Taxonomy" id="647720"/>
    <lineage>
        <taxon>Bacteria</taxon>
        <taxon>Pseudomonadati</taxon>
        <taxon>Pseudomonadota</taxon>
        <taxon>Alphaproteobacteria</taxon>
        <taxon>Rhodobacterales</taxon>
        <taxon>Roseobacteraceae</taxon>
    </lineage>
</organism>
<name>A0A4R1N4D7_9RHOB</name>
<comment type="caution">
    <text evidence="3">The sequence shown here is derived from an EMBL/GenBank/DDBJ whole genome shotgun (WGS) entry which is preliminary data.</text>
</comment>
<feature type="domain" description="DnaJ homologue subfamily C member 28 conserved" evidence="2">
    <location>
        <begin position="9"/>
        <end position="70"/>
    </location>
</feature>
<dbReference type="InterPro" id="IPR018961">
    <property type="entry name" value="DnaJ_homolog_subfam-C_membr-28"/>
</dbReference>
<sequence>MAHVMNAAIEMALEQASRTDAFQNLPGAGQPLEFLSRPSDAVIDRIMKENQAKPLAVGLKQQLTQASAQLQNMSDARERKEQMRLIADLQTRLGLELEAMQKYG</sequence>
<evidence type="ECO:0000256" key="1">
    <source>
        <dbReference type="SAM" id="Coils"/>
    </source>
</evidence>
<dbReference type="Proteomes" id="UP000295673">
    <property type="component" value="Unassembled WGS sequence"/>
</dbReference>
<evidence type="ECO:0000259" key="2">
    <source>
        <dbReference type="Pfam" id="PF09350"/>
    </source>
</evidence>
<dbReference type="EMBL" id="SMGR01000003">
    <property type="protein sequence ID" value="TCL00623.1"/>
    <property type="molecule type" value="Genomic_DNA"/>
</dbReference>
<keyword evidence="4" id="KW-1185">Reference proteome</keyword>
<evidence type="ECO:0000313" key="3">
    <source>
        <dbReference type="EMBL" id="TCL00623.1"/>
    </source>
</evidence>
<feature type="coiled-coil region" evidence="1">
    <location>
        <begin position="56"/>
        <end position="83"/>
    </location>
</feature>